<dbReference type="Gene3D" id="3.20.20.80">
    <property type="entry name" value="Glycosidases"/>
    <property type="match status" value="1"/>
</dbReference>
<protein>
    <recommendedName>
        <fullName evidence="2">chitinase</fullName>
        <ecNumber evidence="2">3.2.1.14</ecNumber>
    </recommendedName>
</protein>
<sequence>MAFAKSTLFNKSPPEEFTPWMNISDIKALFEDKAKVLIAIGGWGDTKGFHEAVKDEASIENYAKNVVDMVKKHGFDGVDIDWEYPGSPGEDNPNGDKNIEIQGFPKFLQAIRSKLDKGKELTLAVAAGKGGMAAFTPESSPDIWSSVDYINVMSYDLAIQGNNKVSHHTSVKGSLNAVQNYLELGLTPDKINLGFAFYAKYFTLDPQAKCTPEPFMCTLAPKDSKDGAGAGAAAAGAAGFTKPKITPPPPATNVTEDGTCGYLNSLRCPEGACCSAHGQCGNTTAHCGEGCQPQYGKCDAKIDMDALFRKALANGRTDDQQGGRYYVDEENKLFWTWDSTDMMERKFKEIVREKKLGGIMAWSLGQDSYDWSHLAAMQRGMMEGKGEDKKGQ</sequence>
<evidence type="ECO:0000256" key="3">
    <source>
        <dbReference type="ARBA" id="ARBA00022669"/>
    </source>
</evidence>
<evidence type="ECO:0000259" key="13">
    <source>
        <dbReference type="PROSITE" id="PS50941"/>
    </source>
</evidence>
<keyword evidence="16" id="KW-1185">Reference proteome</keyword>
<keyword evidence="7" id="KW-0119">Carbohydrate metabolism</keyword>
<dbReference type="SUPFAM" id="SSF51445">
    <property type="entry name" value="(Trans)glycosidases"/>
    <property type="match status" value="1"/>
</dbReference>
<dbReference type="AlphaFoldDB" id="A0A2B7WGT4"/>
<dbReference type="InterPro" id="IPR011583">
    <property type="entry name" value="Chitinase_II/V-like_cat"/>
</dbReference>
<evidence type="ECO:0000256" key="2">
    <source>
        <dbReference type="ARBA" id="ARBA00012729"/>
    </source>
</evidence>
<evidence type="ECO:0000256" key="8">
    <source>
        <dbReference type="ARBA" id="ARBA00023295"/>
    </source>
</evidence>
<evidence type="ECO:0000256" key="1">
    <source>
        <dbReference type="ARBA" id="ARBA00000822"/>
    </source>
</evidence>
<evidence type="ECO:0000256" key="4">
    <source>
        <dbReference type="ARBA" id="ARBA00022801"/>
    </source>
</evidence>
<dbReference type="PANTHER" id="PTHR11177">
    <property type="entry name" value="CHITINASE"/>
    <property type="match status" value="1"/>
</dbReference>
<accession>A0A2B7WGT4</accession>
<evidence type="ECO:0000313" key="16">
    <source>
        <dbReference type="Proteomes" id="UP000223968"/>
    </source>
</evidence>
<dbReference type="PROSITE" id="PS51910">
    <property type="entry name" value="GH18_2"/>
    <property type="match status" value="1"/>
</dbReference>
<keyword evidence="4 11" id="KW-0378">Hydrolase</keyword>
<dbReference type="GO" id="GO:0008061">
    <property type="term" value="F:chitin binding"/>
    <property type="evidence" value="ECO:0007669"/>
    <property type="project" value="UniProtKB-UniRule"/>
</dbReference>
<dbReference type="Gene3D" id="3.30.60.10">
    <property type="entry name" value="Endochitinase-like"/>
    <property type="match status" value="1"/>
</dbReference>
<dbReference type="InterPro" id="IPR017853">
    <property type="entry name" value="GH"/>
</dbReference>
<organism evidence="15 16">
    <name type="scientific">Helicocarpus griseus UAMH5409</name>
    <dbReference type="NCBI Taxonomy" id="1447875"/>
    <lineage>
        <taxon>Eukaryota</taxon>
        <taxon>Fungi</taxon>
        <taxon>Dikarya</taxon>
        <taxon>Ascomycota</taxon>
        <taxon>Pezizomycotina</taxon>
        <taxon>Eurotiomycetes</taxon>
        <taxon>Eurotiomycetidae</taxon>
        <taxon>Onygenales</taxon>
        <taxon>Ajellomycetaceae</taxon>
        <taxon>Helicocarpus</taxon>
    </lineage>
</organism>
<keyword evidence="6" id="KW-0843">Virulence</keyword>
<dbReference type="GO" id="GO:0000272">
    <property type="term" value="P:polysaccharide catabolic process"/>
    <property type="evidence" value="ECO:0007669"/>
    <property type="project" value="UniProtKB-KW"/>
</dbReference>
<evidence type="ECO:0000256" key="6">
    <source>
        <dbReference type="ARBA" id="ARBA00023026"/>
    </source>
</evidence>
<evidence type="ECO:0000256" key="10">
    <source>
        <dbReference type="PROSITE-ProRule" id="PRU00261"/>
    </source>
</evidence>
<dbReference type="PROSITE" id="PS01095">
    <property type="entry name" value="GH18_1"/>
    <property type="match status" value="1"/>
</dbReference>
<dbReference type="CDD" id="cd11618">
    <property type="entry name" value="ChtBD1_1"/>
    <property type="match status" value="1"/>
</dbReference>
<feature type="domain" description="GH18" evidence="14">
    <location>
        <begin position="1"/>
        <end position="384"/>
    </location>
</feature>
<comment type="catalytic activity">
    <reaction evidence="1">
        <text>Random endo-hydrolysis of N-acetyl-beta-D-glucosaminide (1-&gt;4)-beta-linkages in chitin and chitodextrins.</text>
        <dbReference type="EC" id="3.2.1.14"/>
    </reaction>
</comment>
<evidence type="ECO:0000256" key="7">
    <source>
        <dbReference type="ARBA" id="ARBA00023277"/>
    </source>
</evidence>
<keyword evidence="10" id="KW-1015">Disulfide bond</keyword>
<dbReference type="InterPro" id="IPR001223">
    <property type="entry name" value="Glyco_hydro18_cat"/>
</dbReference>
<dbReference type="InterPro" id="IPR036861">
    <property type="entry name" value="Endochitinase-like_sf"/>
</dbReference>
<feature type="disulfide bond" evidence="10">
    <location>
        <begin position="273"/>
        <end position="287"/>
    </location>
</feature>
<comment type="caution">
    <text evidence="15">The sequence shown here is derived from an EMBL/GenBank/DDBJ whole genome shotgun (WGS) entry which is preliminary data.</text>
</comment>
<evidence type="ECO:0000256" key="5">
    <source>
        <dbReference type="ARBA" id="ARBA00023024"/>
    </source>
</evidence>
<dbReference type="SMART" id="SM00636">
    <property type="entry name" value="Glyco_18"/>
    <property type="match status" value="1"/>
</dbReference>
<keyword evidence="5" id="KW-0146">Chitin degradation</keyword>
<evidence type="ECO:0000256" key="9">
    <source>
        <dbReference type="ARBA" id="ARBA00023326"/>
    </source>
</evidence>
<dbReference type="STRING" id="1447875.A0A2B7WGT4"/>
<dbReference type="InterPro" id="IPR001002">
    <property type="entry name" value="Chitin-bd_1"/>
</dbReference>
<dbReference type="PANTHER" id="PTHR11177:SF337">
    <property type="entry name" value="CHITINASE"/>
    <property type="match status" value="1"/>
</dbReference>
<keyword evidence="3 10" id="KW-0147">Chitin-binding</keyword>
<keyword evidence="8 11" id="KW-0326">Glycosidase</keyword>
<feature type="domain" description="Chitin-binding type-1" evidence="13">
    <location>
        <begin position="257"/>
        <end position="300"/>
    </location>
</feature>
<evidence type="ECO:0000256" key="11">
    <source>
        <dbReference type="RuleBase" id="RU000489"/>
    </source>
</evidence>
<feature type="disulfide bond" evidence="10">
    <location>
        <begin position="268"/>
        <end position="280"/>
    </location>
</feature>
<dbReference type="EMBL" id="PDNB01000310">
    <property type="protein sequence ID" value="PGG95822.1"/>
    <property type="molecule type" value="Genomic_DNA"/>
</dbReference>
<evidence type="ECO:0000259" key="14">
    <source>
        <dbReference type="PROSITE" id="PS51910"/>
    </source>
</evidence>
<proteinExistence type="inferred from homology"/>
<dbReference type="EC" id="3.2.1.14" evidence="2"/>
<dbReference type="GO" id="GO:0008843">
    <property type="term" value="F:endochitinase activity"/>
    <property type="evidence" value="ECO:0007669"/>
    <property type="project" value="UniProtKB-EC"/>
</dbReference>
<dbReference type="GO" id="GO:0006032">
    <property type="term" value="P:chitin catabolic process"/>
    <property type="evidence" value="ECO:0007669"/>
    <property type="project" value="UniProtKB-KW"/>
</dbReference>
<dbReference type="InterPro" id="IPR001579">
    <property type="entry name" value="Glyco_hydro_18_chit_AS"/>
</dbReference>
<dbReference type="InterPro" id="IPR050314">
    <property type="entry name" value="Glycosyl_Hydrlase_18"/>
</dbReference>
<dbReference type="Proteomes" id="UP000223968">
    <property type="component" value="Unassembled WGS sequence"/>
</dbReference>
<evidence type="ECO:0000313" key="15">
    <source>
        <dbReference type="EMBL" id="PGG95822.1"/>
    </source>
</evidence>
<dbReference type="OrthoDB" id="73875at2759"/>
<dbReference type="GO" id="GO:0005576">
    <property type="term" value="C:extracellular region"/>
    <property type="evidence" value="ECO:0007669"/>
    <property type="project" value="TreeGrafter"/>
</dbReference>
<comment type="caution">
    <text evidence="10">Lacks conserved residue(s) required for the propagation of feature annotation.</text>
</comment>
<dbReference type="Pfam" id="PF00704">
    <property type="entry name" value="Glyco_hydro_18"/>
    <property type="match status" value="1"/>
</dbReference>
<keyword evidence="9" id="KW-0624">Polysaccharide degradation</keyword>
<reference evidence="15 16" key="1">
    <citation type="submission" date="2017-10" db="EMBL/GenBank/DDBJ databases">
        <title>Comparative genomics in systemic dimorphic fungi from Ajellomycetaceae.</title>
        <authorList>
            <person name="Munoz J.F."/>
            <person name="Mcewen J.G."/>
            <person name="Clay O.K."/>
            <person name="Cuomo C.A."/>
        </authorList>
    </citation>
    <scope>NUCLEOTIDE SEQUENCE [LARGE SCALE GENOMIC DNA]</scope>
    <source>
        <strain evidence="15 16">UAMH5409</strain>
    </source>
</reference>
<comment type="similarity">
    <text evidence="12">Belongs to the glycosyl hydrolase 18 family.</text>
</comment>
<name>A0A2B7WGT4_9EURO</name>
<gene>
    <name evidence="15" type="ORF">AJ79_09859</name>
</gene>
<dbReference type="PROSITE" id="PS50941">
    <property type="entry name" value="CHIT_BIND_I_2"/>
    <property type="match status" value="1"/>
</dbReference>
<dbReference type="SUPFAM" id="SSF57016">
    <property type="entry name" value="Plant lectins/antimicrobial peptides"/>
    <property type="match status" value="1"/>
</dbReference>
<evidence type="ECO:0000256" key="12">
    <source>
        <dbReference type="RuleBase" id="RU004453"/>
    </source>
</evidence>